<reference evidence="2 3" key="1">
    <citation type="journal article" date="2014" name="Nat. Commun.">
        <title>Klebsormidium flaccidum genome reveals primary factors for plant terrestrial adaptation.</title>
        <authorList>
            <person name="Hori K."/>
            <person name="Maruyama F."/>
            <person name="Fujisawa T."/>
            <person name="Togashi T."/>
            <person name="Yamamoto N."/>
            <person name="Seo M."/>
            <person name="Sato S."/>
            <person name="Yamada T."/>
            <person name="Mori H."/>
            <person name="Tajima N."/>
            <person name="Moriyama T."/>
            <person name="Ikeuchi M."/>
            <person name="Watanabe M."/>
            <person name="Wada H."/>
            <person name="Kobayashi K."/>
            <person name="Saito M."/>
            <person name="Masuda T."/>
            <person name="Sasaki-Sekimoto Y."/>
            <person name="Mashiguchi K."/>
            <person name="Awai K."/>
            <person name="Shimojima M."/>
            <person name="Masuda S."/>
            <person name="Iwai M."/>
            <person name="Nobusawa T."/>
            <person name="Narise T."/>
            <person name="Kondo S."/>
            <person name="Saito H."/>
            <person name="Sato R."/>
            <person name="Murakawa M."/>
            <person name="Ihara Y."/>
            <person name="Oshima-Yamada Y."/>
            <person name="Ohtaka K."/>
            <person name="Satoh M."/>
            <person name="Sonobe K."/>
            <person name="Ishii M."/>
            <person name="Ohtani R."/>
            <person name="Kanamori-Sato M."/>
            <person name="Honoki R."/>
            <person name="Miyazaki D."/>
            <person name="Mochizuki H."/>
            <person name="Umetsu J."/>
            <person name="Higashi K."/>
            <person name="Shibata D."/>
            <person name="Kamiya Y."/>
            <person name="Sato N."/>
            <person name="Nakamura Y."/>
            <person name="Tabata S."/>
            <person name="Ida S."/>
            <person name="Kurokawa K."/>
            <person name="Ohta H."/>
        </authorList>
    </citation>
    <scope>NUCLEOTIDE SEQUENCE [LARGE SCALE GENOMIC DNA]</scope>
    <source>
        <strain evidence="2 3">NIES-2285</strain>
    </source>
</reference>
<evidence type="ECO:0000256" key="1">
    <source>
        <dbReference type="SAM" id="Coils"/>
    </source>
</evidence>
<keyword evidence="1" id="KW-0175">Coiled coil</keyword>
<name>A0A1Y1IUC4_KLENI</name>
<dbReference type="Gene3D" id="2.60.120.620">
    <property type="entry name" value="q2cbj1_9rhob like domain"/>
    <property type="match status" value="1"/>
</dbReference>
<accession>A0A1Y1IUC4</accession>
<evidence type="ECO:0000313" key="3">
    <source>
        <dbReference type="Proteomes" id="UP000054558"/>
    </source>
</evidence>
<dbReference type="OrthoDB" id="534348at2759"/>
<dbReference type="EMBL" id="DF238305">
    <property type="protein sequence ID" value="GAQ93199.1"/>
    <property type="molecule type" value="Genomic_DNA"/>
</dbReference>
<keyword evidence="3" id="KW-1185">Reference proteome</keyword>
<dbReference type="SUPFAM" id="SSF51197">
    <property type="entry name" value="Clavaminate synthase-like"/>
    <property type="match status" value="1"/>
</dbReference>
<feature type="coiled-coil region" evidence="1">
    <location>
        <begin position="53"/>
        <end position="101"/>
    </location>
</feature>
<dbReference type="Proteomes" id="UP000054558">
    <property type="component" value="Unassembled WGS sequence"/>
</dbReference>
<protein>
    <submittedName>
        <fullName evidence="2">Uncharacterized protein</fullName>
    </submittedName>
</protein>
<dbReference type="AlphaFoldDB" id="A0A1Y1IUC4"/>
<organism evidence="2 3">
    <name type="scientific">Klebsormidium nitens</name>
    <name type="common">Green alga</name>
    <name type="synonym">Ulothrix nitens</name>
    <dbReference type="NCBI Taxonomy" id="105231"/>
    <lineage>
        <taxon>Eukaryota</taxon>
        <taxon>Viridiplantae</taxon>
        <taxon>Streptophyta</taxon>
        <taxon>Klebsormidiophyceae</taxon>
        <taxon>Klebsormidiales</taxon>
        <taxon>Klebsormidiaceae</taxon>
        <taxon>Klebsormidium</taxon>
    </lineage>
</organism>
<evidence type="ECO:0000313" key="2">
    <source>
        <dbReference type="EMBL" id="GAQ93199.1"/>
    </source>
</evidence>
<dbReference type="Gene3D" id="3.10.150.10">
    <property type="entry name" value="DNA Polymerase III, subunit A, domain 2"/>
    <property type="match status" value="1"/>
</dbReference>
<sequence length="461" mass="51485">MVSVLLDAKRRVENCTSRSRKLDNACVSACNIAAVLNVANVEFPEVQEDGVARKKWERLVEQARAELQGAQEGADKEKQERLRETERVKILEREVGNLKQETATLPAKLVNATALAEQRERERLEVMERASELKQGTDCLREELQQLRNASCGILESITRNGYWIGNDWVESAQLRDAYRESEKDLRRLLEKDSPHVKERAVKLFDTPWGLKALKDQVWKRLSAALGEQYALLSSRVITNDTKSGDQVLHRGVDLCESPPVLLVFMLPLVEVTADRGPTEVFCPSGSVLMTTKLGAIYGFDTFLEHRVQVGRNRPHDLRMVPAIVIGNSSPLYGERAFQWLKRESQVSVKPFALGDQASPIAGINYTFLDEDPASVGVDAPPATSLDALVAQRNAESVTSNDVLCMYLTAADQHQLGIRIDSPERKSSTKYSLKLLDIDEDPISVPRLKMDSTISLSAVDF</sequence>
<gene>
    <name evidence="2" type="ORF">KFL_013560020</name>
</gene>
<feature type="coiled-coil region" evidence="1">
    <location>
        <begin position="130"/>
        <end position="192"/>
    </location>
</feature>
<proteinExistence type="predicted"/>